<dbReference type="HOGENOM" id="CLU_000960_28_2_11"/>
<feature type="transmembrane region" description="Helical" evidence="7">
    <location>
        <begin position="263"/>
        <end position="284"/>
    </location>
</feature>
<name>F8JR46_STREN</name>
<evidence type="ECO:0000256" key="3">
    <source>
        <dbReference type="ARBA" id="ARBA00022989"/>
    </source>
</evidence>
<dbReference type="PRINTS" id="PR01036">
    <property type="entry name" value="TCRTETB"/>
</dbReference>
<dbReference type="InterPro" id="IPR011701">
    <property type="entry name" value="MFS"/>
</dbReference>
<evidence type="ECO:0000256" key="4">
    <source>
        <dbReference type="ARBA" id="ARBA00023136"/>
    </source>
</evidence>
<dbReference type="Gene3D" id="1.20.1720.10">
    <property type="entry name" value="Multidrug resistance protein D"/>
    <property type="match status" value="1"/>
</dbReference>
<feature type="transmembrane region" description="Helical" evidence="7">
    <location>
        <begin position="304"/>
        <end position="323"/>
    </location>
</feature>
<keyword evidence="10" id="KW-1185">Reference proteome</keyword>
<dbReference type="KEGG" id="sct:SCAT_2982"/>
<dbReference type="PANTHER" id="PTHR42718:SF42">
    <property type="entry name" value="EXPORT PROTEIN"/>
    <property type="match status" value="1"/>
</dbReference>
<sequence>MVPHPRRWLVLGVVCLAQLTVLLDNTVVNVAIPSLNKEMGASTADIQWMVNAYSLVQSGLLLTVGSAADRYGRKRALMAGLGVFGVGSLLASQAQSPGQLIAARAGMGVGGALLMTTTLAVVVQVFDEEERVRAIGVWATVATAGFAAGPLIGGVLLTRFWWGSIFLVNVPVAAVALVAVARLVPESKNPVGRRPDLIGALLSTIGMVGVVYAIIAGPGHGWGFGHVVVPAVVGVVALGGFVLWERTVAYPMLDMGFFRDRRFVGAVAGGVLVAFGMGGSFFLLTQHLQFVLGYGPLRAGLCTAPLAVVIAGLNLLGAGAWLLRRIGTPSIVLLGMGLLAAGLALVAVVGGYGYGPMVAGLVLMGAGIALASPAMGAALMGAIPPQRAGIAAGVNGTLTEFGSGLGIAVLGAVLGARFAALLPRSVTGTSLPAALAAAHGPGERAQVTHAFASGVSTSQLIGALAVFAGGLVSAALLRRADRHDRSATAGPGDEDRPDGGTAPVAESAV</sequence>
<feature type="domain" description="Major facilitator superfamily (MFS) profile" evidence="8">
    <location>
        <begin position="10"/>
        <end position="481"/>
    </location>
</feature>
<proteinExistence type="predicted"/>
<feature type="region of interest" description="Disordered" evidence="6">
    <location>
        <begin position="482"/>
        <end position="509"/>
    </location>
</feature>
<feature type="transmembrane region" description="Helical" evidence="7">
    <location>
        <begin position="221"/>
        <end position="243"/>
    </location>
</feature>
<keyword evidence="3 7" id="KW-1133">Transmembrane helix</keyword>
<comment type="subcellular location">
    <subcellularLocation>
        <location evidence="1">Cell membrane</location>
        <topology evidence="1">Multi-pass membrane protein</topology>
    </subcellularLocation>
</comment>
<dbReference type="KEGG" id="scy:SCATT_29710"/>
<dbReference type="EMBL" id="CP003219">
    <property type="protein sequence ID" value="AEW95342.1"/>
    <property type="molecule type" value="Genomic_DNA"/>
</dbReference>
<dbReference type="RefSeq" id="WP_014143718.1">
    <property type="nucleotide sequence ID" value="NC_016111.1"/>
</dbReference>
<dbReference type="STRING" id="1003195.SCATT_29710"/>
<dbReference type="GO" id="GO:0005886">
    <property type="term" value="C:plasma membrane"/>
    <property type="evidence" value="ECO:0007669"/>
    <property type="project" value="UniProtKB-SubCell"/>
</dbReference>
<keyword evidence="5" id="KW-0046">Antibiotic resistance</keyword>
<evidence type="ECO:0000256" key="1">
    <source>
        <dbReference type="ARBA" id="ARBA00004651"/>
    </source>
</evidence>
<feature type="transmembrane region" description="Helical" evidence="7">
    <location>
        <begin position="135"/>
        <end position="155"/>
    </location>
</feature>
<protein>
    <submittedName>
        <fullName evidence="9">Integral membrane protein</fullName>
    </submittedName>
</protein>
<dbReference type="PATRIC" id="fig|1003195.11.peg.4461"/>
<dbReference type="SUPFAM" id="SSF103473">
    <property type="entry name" value="MFS general substrate transporter"/>
    <property type="match status" value="1"/>
</dbReference>
<dbReference type="PANTHER" id="PTHR42718">
    <property type="entry name" value="MAJOR FACILITATOR SUPERFAMILY MULTIDRUG TRANSPORTER MFSC"/>
    <property type="match status" value="1"/>
</dbReference>
<dbReference type="AlphaFoldDB" id="F8JR46"/>
<feature type="transmembrane region" description="Helical" evidence="7">
    <location>
        <begin position="401"/>
        <end position="422"/>
    </location>
</feature>
<evidence type="ECO:0000259" key="8">
    <source>
        <dbReference type="PROSITE" id="PS50850"/>
    </source>
</evidence>
<feature type="transmembrane region" description="Helical" evidence="7">
    <location>
        <begin position="330"/>
        <end position="352"/>
    </location>
</feature>
<dbReference type="CDD" id="cd17321">
    <property type="entry name" value="MFS_MMR_MDR_like"/>
    <property type="match status" value="1"/>
</dbReference>
<evidence type="ECO:0000256" key="2">
    <source>
        <dbReference type="ARBA" id="ARBA00022692"/>
    </source>
</evidence>
<evidence type="ECO:0000313" key="9">
    <source>
        <dbReference type="EMBL" id="AEW95342.1"/>
    </source>
</evidence>
<keyword evidence="2 7" id="KW-0812">Transmembrane</keyword>
<evidence type="ECO:0000256" key="6">
    <source>
        <dbReference type="SAM" id="MobiDB-lite"/>
    </source>
</evidence>
<feature type="transmembrane region" description="Helical" evidence="7">
    <location>
        <begin position="460"/>
        <end position="477"/>
    </location>
</feature>
<dbReference type="GO" id="GO:0046677">
    <property type="term" value="P:response to antibiotic"/>
    <property type="evidence" value="ECO:0007669"/>
    <property type="project" value="UniProtKB-KW"/>
</dbReference>
<organism evidence="9 10">
    <name type="scientific">Streptantibioticus cattleyicolor (strain ATCC 35852 / DSM 46488 / JCM 4925 / NBRC 14057 / NRRL 8057)</name>
    <name type="common">Streptomyces cattleya</name>
    <dbReference type="NCBI Taxonomy" id="1003195"/>
    <lineage>
        <taxon>Bacteria</taxon>
        <taxon>Bacillati</taxon>
        <taxon>Actinomycetota</taxon>
        <taxon>Actinomycetes</taxon>
        <taxon>Kitasatosporales</taxon>
        <taxon>Streptomycetaceae</taxon>
        <taxon>Streptantibioticus</taxon>
    </lineage>
</organism>
<dbReference type="PROSITE" id="PS50850">
    <property type="entry name" value="MFS"/>
    <property type="match status" value="1"/>
</dbReference>
<dbReference type="eggNOG" id="COG0477">
    <property type="taxonomic scope" value="Bacteria"/>
</dbReference>
<dbReference type="Gene3D" id="1.20.1250.20">
    <property type="entry name" value="MFS general substrate transporter like domains"/>
    <property type="match status" value="1"/>
</dbReference>
<dbReference type="Proteomes" id="UP000007842">
    <property type="component" value="Chromosome"/>
</dbReference>
<accession>G8WSA2</accession>
<reference evidence="10" key="1">
    <citation type="submission" date="2011-12" db="EMBL/GenBank/DDBJ databases">
        <title>Complete genome sequence of Streptomyces cattleya strain DSM 46488.</title>
        <authorList>
            <person name="Ou H.-Y."/>
            <person name="Li P."/>
            <person name="Zhao C."/>
            <person name="O'Hagan D."/>
            <person name="Deng Z."/>
        </authorList>
    </citation>
    <scope>NUCLEOTIDE SEQUENCE [LARGE SCALE GENOMIC DNA]</scope>
    <source>
        <strain evidence="10">ATCC 35852 / DSM 46488 / JCM 4925 / NBRC 14057 / NRRL 8057</strain>
    </source>
</reference>
<evidence type="ECO:0000256" key="5">
    <source>
        <dbReference type="ARBA" id="ARBA00023251"/>
    </source>
</evidence>
<dbReference type="OrthoDB" id="9781469at2"/>
<gene>
    <name evidence="9" type="ordered locus">SCATT_29710</name>
</gene>
<feature type="transmembrane region" description="Helical" evidence="7">
    <location>
        <begin position="161"/>
        <end position="185"/>
    </location>
</feature>
<feature type="transmembrane region" description="Helical" evidence="7">
    <location>
        <begin position="197"/>
        <end position="215"/>
    </location>
</feature>
<feature type="transmembrane region" description="Helical" evidence="7">
    <location>
        <begin position="358"/>
        <end position="380"/>
    </location>
</feature>
<feature type="transmembrane region" description="Helical" evidence="7">
    <location>
        <begin position="46"/>
        <end position="64"/>
    </location>
</feature>
<evidence type="ECO:0000313" key="10">
    <source>
        <dbReference type="Proteomes" id="UP000007842"/>
    </source>
</evidence>
<accession>F8JR46</accession>
<dbReference type="GO" id="GO:0022857">
    <property type="term" value="F:transmembrane transporter activity"/>
    <property type="evidence" value="ECO:0007669"/>
    <property type="project" value="InterPro"/>
</dbReference>
<keyword evidence="4 7" id="KW-0472">Membrane</keyword>
<evidence type="ECO:0000256" key="7">
    <source>
        <dbReference type="SAM" id="Phobius"/>
    </source>
</evidence>
<feature type="transmembrane region" description="Helical" evidence="7">
    <location>
        <begin position="76"/>
        <end position="95"/>
    </location>
</feature>
<feature type="transmembrane region" description="Helical" evidence="7">
    <location>
        <begin position="101"/>
        <end position="123"/>
    </location>
</feature>
<dbReference type="Pfam" id="PF07690">
    <property type="entry name" value="MFS_1"/>
    <property type="match status" value="1"/>
</dbReference>
<dbReference type="InterPro" id="IPR020846">
    <property type="entry name" value="MFS_dom"/>
</dbReference>
<dbReference type="InterPro" id="IPR036259">
    <property type="entry name" value="MFS_trans_sf"/>
</dbReference>